<evidence type="ECO:0000256" key="1">
    <source>
        <dbReference type="SAM" id="MobiDB-lite"/>
    </source>
</evidence>
<feature type="compositionally biased region" description="Basic and acidic residues" evidence="1">
    <location>
        <begin position="86"/>
        <end position="103"/>
    </location>
</feature>
<evidence type="ECO:0000313" key="2">
    <source>
        <dbReference type="EMBL" id="KAF7255573.1"/>
    </source>
</evidence>
<dbReference type="EMBL" id="JTDE01003854">
    <property type="protein sequence ID" value="KAF7255573.1"/>
    <property type="molecule type" value="Genomic_DNA"/>
</dbReference>
<feature type="compositionally biased region" description="Polar residues" evidence="1">
    <location>
        <begin position="52"/>
        <end position="65"/>
    </location>
</feature>
<protein>
    <submittedName>
        <fullName evidence="2">Uncharacterized protein</fullName>
    </submittedName>
</protein>
<dbReference type="AlphaFoldDB" id="A0A8S9YR99"/>
<keyword evidence="3" id="KW-1185">Reference proteome</keyword>
<name>A0A8S9YR99_9TREM</name>
<proteinExistence type="predicted"/>
<reference evidence="2" key="1">
    <citation type="submission" date="2019-07" db="EMBL/GenBank/DDBJ databases">
        <title>Annotation for the trematode Paragonimus miyazaki's.</title>
        <authorList>
            <person name="Choi Y.-J."/>
        </authorList>
    </citation>
    <scope>NUCLEOTIDE SEQUENCE</scope>
    <source>
        <strain evidence="2">Japan</strain>
    </source>
</reference>
<accession>A0A8S9YR99</accession>
<comment type="caution">
    <text evidence="2">The sequence shown here is derived from an EMBL/GenBank/DDBJ whole genome shotgun (WGS) entry which is preliminary data.</text>
</comment>
<evidence type="ECO:0000313" key="3">
    <source>
        <dbReference type="Proteomes" id="UP000822476"/>
    </source>
</evidence>
<sequence>MLLDNRKRLQMSRSQDTPGQLPIQQPPVRTRSKRRAPPPPVQEGMALEESVPSVSDSCIYQTVETPTDLRLPSRFENGIRQELGSDGDRDEQSPNLVIRHDRSYGPANDVGQLSLASEAPPRPPPPKVDYNQPRGTEEEESRASRQYSLDSGIGLPPLPKVLVSMNVQISK</sequence>
<gene>
    <name evidence="2" type="ORF">EG68_11550</name>
</gene>
<dbReference type="Proteomes" id="UP000822476">
    <property type="component" value="Unassembled WGS sequence"/>
</dbReference>
<feature type="region of interest" description="Disordered" evidence="1">
    <location>
        <begin position="1"/>
        <end position="158"/>
    </location>
</feature>
<organism evidence="2 3">
    <name type="scientific">Paragonimus skrjabini miyazakii</name>
    <dbReference type="NCBI Taxonomy" id="59628"/>
    <lineage>
        <taxon>Eukaryota</taxon>
        <taxon>Metazoa</taxon>
        <taxon>Spiralia</taxon>
        <taxon>Lophotrochozoa</taxon>
        <taxon>Platyhelminthes</taxon>
        <taxon>Trematoda</taxon>
        <taxon>Digenea</taxon>
        <taxon>Plagiorchiida</taxon>
        <taxon>Troglotremata</taxon>
        <taxon>Troglotrematidae</taxon>
        <taxon>Paragonimus</taxon>
    </lineage>
</organism>